<evidence type="ECO:0000256" key="1">
    <source>
        <dbReference type="SAM" id="MobiDB-lite"/>
    </source>
</evidence>
<feature type="non-terminal residue" evidence="2">
    <location>
        <position position="1"/>
    </location>
</feature>
<name>A0AA36D776_9BILA</name>
<keyword evidence="3" id="KW-1185">Reference proteome</keyword>
<dbReference type="Proteomes" id="UP001177023">
    <property type="component" value="Unassembled WGS sequence"/>
</dbReference>
<feature type="region of interest" description="Disordered" evidence="1">
    <location>
        <begin position="49"/>
        <end position="76"/>
    </location>
</feature>
<organism evidence="2 3">
    <name type="scientific">Mesorhabditis spiculigera</name>
    <dbReference type="NCBI Taxonomy" id="96644"/>
    <lineage>
        <taxon>Eukaryota</taxon>
        <taxon>Metazoa</taxon>
        <taxon>Ecdysozoa</taxon>
        <taxon>Nematoda</taxon>
        <taxon>Chromadorea</taxon>
        <taxon>Rhabditida</taxon>
        <taxon>Rhabditina</taxon>
        <taxon>Rhabditomorpha</taxon>
        <taxon>Rhabditoidea</taxon>
        <taxon>Rhabditidae</taxon>
        <taxon>Mesorhabditinae</taxon>
        <taxon>Mesorhabditis</taxon>
    </lineage>
</organism>
<dbReference type="EMBL" id="CATQJA010002664">
    <property type="protein sequence ID" value="CAJ0582011.1"/>
    <property type="molecule type" value="Genomic_DNA"/>
</dbReference>
<dbReference type="AlphaFoldDB" id="A0AA36D776"/>
<feature type="compositionally biased region" description="Basic and acidic residues" evidence="1">
    <location>
        <begin position="49"/>
        <end position="58"/>
    </location>
</feature>
<evidence type="ECO:0000313" key="2">
    <source>
        <dbReference type="EMBL" id="CAJ0582011.1"/>
    </source>
</evidence>
<accession>A0AA36D776</accession>
<protein>
    <submittedName>
        <fullName evidence="2">Uncharacterized protein</fullName>
    </submittedName>
</protein>
<gene>
    <name evidence="2" type="ORF">MSPICULIGERA_LOCUS20154</name>
</gene>
<comment type="caution">
    <text evidence="2">The sequence shown here is derived from an EMBL/GenBank/DDBJ whole genome shotgun (WGS) entry which is preliminary data.</text>
</comment>
<evidence type="ECO:0000313" key="3">
    <source>
        <dbReference type="Proteomes" id="UP001177023"/>
    </source>
</evidence>
<reference evidence="2" key="1">
    <citation type="submission" date="2023-06" db="EMBL/GenBank/DDBJ databases">
        <authorList>
            <person name="Delattre M."/>
        </authorList>
    </citation>
    <scope>NUCLEOTIDE SEQUENCE</scope>
    <source>
        <strain evidence="2">AF72</strain>
    </source>
</reference>
<sequence length="145" mass="16617">MCLPTVHMLNIVIYVLEQMQILHLDYFDLAFVMIKKLRAENTSFSRCSVEKMGDKPHSSSELSKVRPRIHLKNSGTRRDVDPRITALLGSMPSTRPPFRSKTFAQEVICKKPRSHSAPPGFRYYRAVWPEKKPMDSGNQTLPTSN</sequence>
<proteinExistence type="predicted"/>